<dbReference type="GO" id="GO:0006031">
    <property type="term" value="P:chitin biosynthetic process"/>
    <property type="evidence" value="ECO:0007669"/>
    <property type="project" value="TreeGrafter"/>
</dbReference>
<evidence type="ECO:0000256" key="4">
    <source>
        <dbReference type="ARBA" id="ARBA00022676"/>
    </source>
</evidence>
<evidence type="ECO:0000256" key="5">
    <source>
        <dbReference type="ARBA" id="ARBA00022679"/>
    </source>
</evidence>
<dbReference type="GO" id="GO:0005886">
    <property type="term" value="C:plasma membrane"/>
    <property type="evidence" value="ECO:0007669"/>
    <property type="project" value="UniProtKB-SubCell"/>
</dbReference>
<dbReference type="GO" id="GO:0031505">
    <property type="term" value="P:fungal-type cell wall organization"/>
    <property type="evidence" value="ECO:0007669"/>
    <property type="project" value="TreeGrafter"/>
</dbReference>
<dbReference type="GO" id="GO:0004100">
    <property type="term" value="F:chitin synthase activity"/>
    <property type="evidence" value="ECO:0007669"/>
    <property type="project" value="UniProtKB-EC"/>
</dbReference>
<feature type="domain" description="DEK-C" evidence="11">
    <location>
        <begin position="589"/>
        <end position="644"/>
    </location>
</feature>
<evidence type="ECO:0000259" key="11">
    <source>
        <dbReference type="PROSITE" id="PS51998"/>
    </source>
</evidence>
<dbReference type="EC" id="2.4.1.16" evidence="2"/>
<keyword evidence="7 10" id="KW-1133">Transmembrane helix</keyword>
<dbReference type="Gene3D" id="3.40.850.10">
    <property type="entry name" value="Kinesin motor domain"/>
    <property type="match status" value="1"/>
</dbReference>
<name>A0A9W7XSQ1_9FUNG</name>
<evidence type="ECO:0000256" key="1">
    <source>
        <dbReference type="ARBA" id="ARBA00004651"/>
    </source>
</evidence>
<evidence type="ECO:0000256" key="10">
    <source>
        <dbReference type="SAM" id="Phobius"/>
    </source>
</evidence>
<keyword evidence="3" id="KW-1003">Cell membrane</keyword>
<dbReference type="Pfam" id="PF03142">
    <property type="entry name" value="Chitin_synth_2"/>
    <property type="match status" value="1"/>
</dbReference>
<dbReference type="GO" id="GO:0030428">
    <property type="term" value="C:cell septum"/>
    <property type="evidence" value="ECO:0007669"/>
    <property type="project" value="TreeGrafter"/>
</dbReference>
<comment type="caution">
    <text evidence="12">The sequence shown here is derived from an EMBL/GenBank/DDBJ whole genome shotgun (WGS) entry which is preliminary data.</text>
</comment>
<dbReference type="Proteomes" id="UP001149813">
    <property type="component" value="Unassembled WGS sequence"/>
</dbReference>
<dbReference type="InterPro" id="IPR036961">
    <property type="entry name" value="Kinesin_motor_dom_sf"/>
</dbReference>
<dbReference type="AlphaFoldDB" id="A0A9W7XSQ1"/>
<dbReference type="EMBL" id="JANBOJ010000764">
    <property type="protein sequence ID" value="KAJ1718626.1"/>
    <property type="molecule type" value="Genomic_DNA"/>
</dbReference>
<gene>
    <name evidence="12" type="ORF">LPJ53_006412</name>
</gene>
<dbReference type="SUPFAM" id="SSF53448">
    <property type="entry name" value="Nucleotide-diphospho-sugar transferases"/>
    <property type="match status" value="1"/>
</dbReference>
<dbReference type="InterPro" id="IPR004835">
    <property type="entry name" value="Chitin_synth"/>
</dbReference>
<sequence length="645" mass="72404">LSSGLFSEEASMVYGMAGYHRMHDIAACDSLDLHVFELVAVAYAHVWRLRQDQAIVLSGVSGSGKLETAKLVCNQIAYLGAIVEAFGSTSTLESLGVTRVGLWQEVQFNECGRIAGAKLAAFGLDRWRDASGSSFAMATRRHFCTYLVIAIIGKPTEKSRPGSCGKRDSQMLLLHFLNHVHFEAPMSPLDLEIYHQMKNVIGVHPSLYEYLLMVDADTEVVPDLLTCLVACMVHDAKVIGICSETRLTNEDFSWTTMIQVYKYFISHHMAKAFESLLGSVTCLPGCFGMYCLRTARGMPLIISKNVVKDYSENHVDTLHKKNLLSLGEDRYLTTLMMKYFPQYKMTFTADAKCKTTAPNTWSVLLSQRRHWINSMVRNLVKLVFLFEMCGFCCFSMRFVVFIDLFGTLTMPCTLFYLAYLAYLAISKIADIGYISLILIGAIYVVGDDGKRQIFVKDEEPFDPDEIQMRTWAKYEGKIFKRQQQIQEMEAVAQAIDKFGNACVRPVSRFTQIPGLGPAQQQLQRQQQTMSLYSHNPQTFNMPQMQQVQQTYSPGMYSAYFGSMANVAPAAHNVATSSYNLVQVPQSSQMPSDDAIVSAISSILASTDLASVSMKQVRDELSHVFGIDISPRREFINQTIQSMLQR</sequence>
<feature type="non-terminal residue" evidence="12">
    <location>
        <position position="1"/>
    </location>
</feature>
<evidence type="ECO:0000256" key="3">
    <source>
        <dbReference type="ARBA" id="ARBA00022475"/>
    </source>
</evidence>
<evidence type="ECO:0000256" key="6">
    <source>
        <dbReference type="ARBA" id="ARBA00022692"/>
    </source>
</evidence>
<keyword evidence="6 10" id="KW-0812">Transmembrane</keyword>
<dbReference type="SUPFAM" id="SSF109715">
    <property type="entry name" value="DEK C-terminal domain"/>
    <property type="match status" value="1"/>
</dbReference>
<dbReference type="InterPro" id="IPR014876">
    <property type="entry name" value="DEK_C"/>
</dbReference>
<keyword evidence="9" id="KW-0325">Glycoprotein</keyword>
<reference evidence="12" key="1">
    <citation type="submission" date="2022-07" db="EMBL/GenBank/DDBJ databases">
        <title>Phylogenomic reconstructions and comparative analyses of Kickxellomycotina fungi.</title>
        <authorList>
            <person name="Reynolds N.K."/>
            <person name="Stajich J.E."/>
            <person name="Barry K."/>
            <person name="Grigoriev I.V."/>
            <person name="Crous P."/>
            <person name="Smith M.E."/>
        </authorList>
    </citation>
    <scope>NUCLEOTIDE SEQUENCE</scope>
    <source>
        <strain evidence="12">NBRC 32514</strain>
    </source>
</reference>
<keyword evidence="5" id="KW-0808">Transferase</keyword>
<organism evidence="12 13">
    <name type="scientific">Coemansia erecta</name>
    <dbReference type="NCBI Taxonomy" id="147472"/>
    <lineage>
        <taxon>Eukaryota</taxon>
        <taxon>Fungi</taxon>
        <taxon>Fungi incertae sedis</taxon>
        <taxon>Zoopagomycota</taxon>
        <taxon>Kickxellomycotina</taxon>
        <taxon>Kickxellomycetes</taxon>
        <taxon>Kickxellales</taxon>
        <taxon>Kickxellaceae</taxon>
        <taxon>Coemansia</taxon>
    </lineage>
</organism>
<evidence type="ECO:0000256" key="2">
    <source>
        <dbReference type="ARBA" id="ARBA00012543"/>
    </source>
</evidence>
<dbReference type="PANTHER" id="PTHR22914:SF13">
    <property type="entry name" value="CHITIN SYNTHASE"/>
    <property type="match status" value="1"/>
</dbReference>
<accession>A0A9W7XSQ1</accession>
<comment type="subcellular location">
    <subcellularLocation>
        <location evidence="1">Cell membrane</location>
        <topology evidence="1">Multi-pass membrane protein</topology>
    </subcellularLocation>
</comment>
<evidence type="ECO:0000313" key="13">
    <source>
        <dbReference type="Proteomes" id="UP001149813"/>
    </source>
</evidence>
<keyword evidence="4" id="KW-0328">Glycosyltransferase</keyword>
<evidence type="ECO:0000256" key="7">
    <source>
        <dbReference type="ARBA" id="ARBA00022989"/>
    </source>
</evidence>
<dbReference type="PANTHER" id="PTHR22914">
    <property type="entry name" value="CHITIN SYNTHASE"/>
    <property type="match status" value="1"/>
</dbReference>
<proteinExistence type="predicted"/>
<keyword evidence="13" id="KW-1185">Reference proteome</keyword>
<dbReference type="PROSITE" id="PS51998">
    <property type="entry name" value="DEK_C"/>
    <property type="match status" value="1"/>
</dbReference>
<keyword evidence="8 10" id="KW-0472">Membrane</keyword>
<dbReference type="InterPro" id="IPR029044">
    <property type="entry name" value="Nucleotide-diphossugar_trans"/>
</dbReference>
<protein>
    <recommendedName>
        <fullName evidence="2">chitin synthase</fullName>
        <ecNumber evidence="2">2.4.1.16</ecNumber>
    </recommendedName>
</protein>
<dbReference type="Pfam" id="PF08766">
    <property type="entry name" value="DEK_C"/>
    <property type="match status" value="1"/>
</dbReference>
<evidence type="ECO:0000256" key="8">
    <source>
        <dbReference type="ARBA" id="ARBA00023136"/>
    </source>
</evidence>
<dbReference type="SUPFAM" id="SSF52540">
    <property type="entry name" value="P-loop containing nucleoside triphosphate hydrolases"/>
    <property type="match status" value="1"/>
</dbReference>
<evidence type="ECO:0000313" key="12">
    <source>
        <dbReference type="EMBL" id="KAJ1718626.1"/>
    </source>
</evidence>
<dbReference type="InterPro" id="IPR027417">
    <property type="entry name" value="P-loop_NTPase"/>
</dbReference>
<feature type="transmembrane region" description="Helical" evidence="10">
    <location>
        <begin position="414"/>
        <end position="446"/>
    </location>
</feature>
<dbReference type="Gene3D" id="1.10.10.60">
    <property type="entry name" value="Homeodomain-like"/>
    <property type="match status" value="1"/>
</dbReference>
<evidence type="ECO:0000256" key="9">
    <source>
        <dbReference type="ARBA" id="ARBA00023180"/>
    </source>
</evidence>